<comment type="similarity">
    <text evidence="2 13">Belongs to the PI3/PI4-kinase family. ATM subfamily.</text>
</comment>
<dbReference type="GO" id="GO:0004674">
    <property type="term" value="F:protein serine/threonine kinase activity"/>
    <property type="evidence" value="ECO:0007669"/>
    <property type="project" value="UniProtKB-KW"/>
</dbReference>
<dbReference type="PROSITE" id="PS51190">
    <property type="entry name" value="FATC"/>
    <property type="match status" value="1"/>
</dbReference>
<dbReference type="InterPro" id="IPR014009">
    <property type="entry name" value="PIK_FAT"/>
</dbReference>
<dbReference type="RefSeq" id="XP_028138214.1">
    <property type="nucleotide sequence ID" value="XM_028282413.1"/>
</dbReference>
<evidence type="ECO:0000256" key="7">
    <source>
        <dbReference type="ARBA" id="ARBA00022777"/>
    </source>
</evidence>
<comment type="catalytic activity">
    <reaction evidence="11 13">
        <text>L-threonyl-[protein] + ATP = O-phospho-L-threonyl-[protein] + ADP + H(+)</text>
        <dbReference type="Rhea" id="RHEA:46608"/>
        <dbReference type="Rhea" id="RHEA-COMP:11060"/>
        <dbReference type="Rhea" id="RHEA-COMP:11605"/>
        <dbReference type="ChEBI" id="CHEBI:15378"/>
        <dbReference type="ChEBI" id="CHEBI:30013"/>
        <dbReference type="ChEBI" id="CHEBI:30616"/>
        <dbReference type="ChEBI" id="CHEBI:61977"/>
        <dbReference type="ChEBI" id="CHEBI:456216"/>
        <dbReference type="EC" id="2.7.11.1"/>
    </reaction>
</comment>
<dbReference type="Pfam" id="PF02260">
    <property type="entry name" value="FATC"/>
    <property type="match status" value="1"/>
</dbReference>
<dbReference type="Pfam" id="PF11640">
    <property type="entry name" value="TAN"/>
    <property type="match status" value="1"/>
</dbReference>
<keyword evidence="5 13" id="KW-0547">Nucleotide-binding</keyword>
<dbReference type="Pfam" id="PF02259">
    <property type="entry name" value="FAT"/>
    <property type="match status" value="1"/>
</dbReference>
<dbReference type="SUPFAM" id="SSF56112">
    <property type="entry name" value="Protein kinase-like (PK-like)"/>
    <property type="match status" value="1"/>
</dbReference>
<dbReference type="Gene3D" id="1.10.1070.11">
    <property type="entry name" value="Phosphatidylinositol 3-/4-kinase, catalytic domain"/>
    <property type="match status" value="1"/>
</dbReference>
<dbReference type="FunCoup" id="A0A6P7FPD4">
    <property type="interactions" value="1473"/>
</dbReference>
<dbReference type="InterPro" id="IPR038980">
    <property type="entry name" value="ATM_plant"/>
</dbReference>
<dbReference type="PROSITE" id="PS00915">
    <property type="entry name" value="PI3_4_KINASE_1"/>
    <property type="match status" value="1"/>
</dbReference>
<dbReference type="InterPro" id="IPR011009">
    <property type="entry name" value="Kinase-like_dom_sf"/>
</dbReference>
<evidence type="ECO:0000256" key="11">
    <source>
        <dbReference type="ARBA" id="ARBA00047899"/>
    </source>
</evidence>
<keyword evidence="3 13" id="KW-0723">Serine/threonine-protein kinase</keyword>
<organism evidence="18">
    <name type="scientific">Diabrotica virgifera virgifera</name>
    <name type="common">western corn rootworm</name>
    <dbReference type="NCBI Taxonomy" id="50390"/>
    <lineage>
        <taxon>Eukaryota</taxon>
        <taxon>Metazoa</taxon>
        <taxon>Ecdysozoa</taxon>
        <taxon>Arthropoda</taxon>
        <taxon>Hexapoda</taxon>
        <taxon>Insecta</taxon>
        <taxon>Pterygota</taxon>
        <taxon>Neoptera</taxon>
        <taxon>Endopterygota</taxon>
        <taxon>Coleoptera</taxon>
        <taxon>Polyphaga</taxon>
        <taxon>Cucujiformia</taxon>
        <taxon>Chrysomeloidea</taxon>
        <taxon>Chrysomelidae</taxon>
        <taxon>Galerucinae</taxon>
        <taxon>Diabroticina</taxon>
        <taxon>Diabroticites</taxon>
        <taxon>Diabrotica</taxon>
    </lineage>
</organism>
<keyword evidence="7 13" id="KW-0418">Kinase</keyword>
<dbReference type="PROSITE" id="PS50007">
    <property type="entry name" value="PIPLC_X_DOMAIN"/>
    <property type="match status" value="1"/>
</dbReference>
<dbReference type="GO" id="GO:0005524">
    <property type="term" value="F:ATP binding"/>
    <property type="evidence" value="ECO:0007669"/>
    <property type="project" value="UniProtKB-KW"/>
</dbReference>
<evidence type="ECO:0000256" key="8">
    <source>
        <dbReference type="ARBA" id="ARBA00022840"/>
    </source>
</evidence>
<proteinExistence type="inferred from homology"/>
<evidence type="ECO:0000256" key="9">
    <source>
        <dbReference type="ARBA" id="ARBA00023242"/>
    </source>
</evidence>
<evidence type="ECO:0000256" key="13">
    <source>
        <dbReference type="RuleBase" id="RU365027"/>
    </source>
</evidence>
<dbReference type="PROSITE" id="PS51189">
    <property type="entry name" value="FAT"/>
    <property type="match status" value="1"/>
</dbReference>
<evidence type="ECO:0000259" key="16">
    <source>
        <dbReference type="PROSITE" id="PS51189"/>
    </source>
</evidence>
<evidence type="ECO:0000256" key="4">
    <source>
        <dbReference type="ARBA" id="ARBA00022679"/>
    </source>
</evidence>
<evidence type="ECO:0000256" key="2">
    <source>
        <dbReference type="ARBA" id="ARBA00010769"/>
    </source>
</evidence>
<feature type="compositionally biased region" description="Acidic residues" evidence="14">
    <location>
        <begin position="2733"/>
        <end position="2743"/>
    </location>
</feature>
<keyword evidence="8 13" id="KW-0067">ATP-binding</keyword>
<keyword evidence="9 13" id="KW-0539">Nucleus</keyword>
<dbReference type="CDD" id="cd05171">
    <property type="entry name" value="PIKKc_ATM"/>
    <property type="match status" value="1"/>
</dbReference>
<feature type="region of interest" description="Disordered" evidence="14">
    <location>
        <begin position="2727"/>
        <end position="2751"/>
    </location>
</feature>
<sequence length="2803" mass="323538">MSTGELTDCCIYLESDKVSERKKYCTKLNSILEIQESTNILNRGKPVSWKRLIKSLQKCIKKDAEKTFEDSKKKSGSSNVPANYLSIELFVQVVTKAIKEDGEININELVRYILGCMDDIQMKKCYEKQLLDILQKCILSNSKCRGALEEEDWEEIYCKLKRLLEEYNDNLVVSHCFMILIKYGPTHGLPPRLLRKEFDFMTKICQKVTLRSPKSIQEDIIETALDFCKHTAKDNRVSCCKFGEEIFTSLSGLYEMNGKPEKTKELLVQFFLFQMIIHHPNGVPEGHSAAYANSWDNWKKIVKTIYSIISKEISLYFKCYQKNRSFFKQENGGTSLCSVFSRLHAETVKQLFMCPDLDVSMSIDCSYNPSQKRQKVNLSMRGLIDQIQDSKNWLWIHLVRCLIQIHPSVIEIDDYVALLEILSSIQIEKNEHDIVENVYYCLSTMLHMENSLEVGFHQEKLTKLWKIIGENTTRAFGLNQHKDATEALLEELIGRGIVDFDDILPTYQSDVINLSLQSIRTYNAGLHHMILNNDLQKKECIIRSVLKPQTHTGCHYLRSKDTAAFLVRLILKQWQSKDQQPKSEAVDEYDRLKEIYFKSLLDEETLTLTSSIQTTDVKASPDIQRECVTLLATMASNFVTDNDSVEVLLSKIALLVNIASCVTEYQIMSEEDSKSCWFEMIKGLFEADTLTEFNLTEYKSEREIKRLIDCVNILNDLFSLDVAKWTMDNLKELFPFQLLKKLFDVLNRLQIDQNRSSTLLPKLKICILQALSSFGCLCGNVLSTNQKNVLEVLAVPNYSNNNDDDYKLCMSFLKTVTLSQPGVLTDNILENVLQCIQELCMERYQDKAEDILHMLHGMFPHIAKCRNMEFKNLSVMLLKPFYDNIKRYGPSVKLALLNCLQKLCELDPCSTFTKWEGTEIIRFVPDFLISDYQEVRLKSIDVLVTYYNKNSDTSNIEDIHRQEEIFVKVYEMSVSVFNIDEITTNERRVDEVISRTASVLLTFGEMATNCDNWIEESIYSLMKIAYTKNIDSLDKIIKIINKRKFQDLESNILETYISYLIQKWCADGYSFENFQYTLFNCFTKCEFFKKYFSKCAPILMTTDAADDIMKVAKELLATDTKLVEKTAAKIFTRIICSDLDNMTANILVKNKSLLQYSKVMEHTSLKDALQNNLDQIVVGILEFLTDENGIKSHFGETVIFFVKHLSSVDIGKCFKFLETFLCNNEPLANFLTSSNLSKFENVLLELKCNIYKSQVFMDKLKYLYAYRFFVNMITSVLTPDSSWRYFFIRDVINTLFNIIDNNKDCTRIETATFRFLNNFLRQVFKFLATKDFFHDTVSSLKKFYVTRNSIKKECKELLVFLVVDNARYFEQQIKTLDSFPDHEDFYAIRKLQKKIKYGDQEPGVEEEIEQFLNHKDILTKGDSLHHLREMLCVQKDKLTGLYDKLQNIRGFSEDCEQSLVHRLVCTLSQLSYSADQNVSFEAARCLGEIGPINLHTLVLQAEKNLVHVRQSPFEVICGTSIFLLTKYLIDCDEDVIRKSSKMLYAALETKEGKKVVGEGADLGYGPINKNYVIPYYPTSSSRPQKVNVDLNGFIEKIDSDELWCPRQNVTHNSWINLLISSMLETFVSNDFLNGLKEICKSKAEFSEHLLPLVVNLLVSFGHRSVITTLSKNIEYFFSEHWRLTVRENTKEELIAVNKKSVKCMLNVVNYVRLMKNCNPYKSRPLDELTVNSLKVAKAAAFCANHFCALYYSELWCQQIVENLQSENPVYCEQRSTMIDFIYEHEEPEVGETLHNILRNAYKSIGDFDALPGCGISFLLQPKYRVEHYKEQGKFDQVIQFYANATTSLGSSSKELMDSFKSNSLYQIPVICSKLDEPEYECLWRLGHWSFEEKKRNVNKTTIVHEDFEKYRFYSLKALHDNNQCAFEESFNCQLLNVVNDIKNISLESSHNLYPALTQLQSLVEIEDFYCFVKNGNRAPLTSKWKLQDKFIRKNDFQYVEPIFTQRLVMLRDYLQKEANDDVMRQYVIDLSLDFANRAKDEGHFKESSTILENLKGISGLNSETLSKIDLVDVQLSWSVNNTLVARQILNRLCKSDQISPRLKATALKLTGQYLSETNAENSSTIISDYFLASIQQMGTVRSDVEDRKNVMDTYDKLALFADREYVQIMTYMKSDLFQKKIATMEQSKKAASSIQNQRDRTYEEAKAAAVHTRNSSIDEQEIESTKMECNQFLKLALKYYLLCLVHSDDKDIRIFRIMSLFLENRKNLEISDTIKAHLPSLPSYKYIVMLPQLIPHLSTDNEIDIFNKYVSVIIEKCAMEHPHHTLPLLLSLANAHKDREFDKVPTKTSSNDARIATAKELIRKLRNKGLSQSIDRLNQVSTALINLAYFEHPKGNNDTKKEYDIPRNQIITKIENYVDVLVPTYQLPVSVKKDYSNIVGIVSFKSKYKIAGGVNVPKRILCRGTDGKYHSQLVKGKDDLRQDAVMQQVFNIMNNLLSYNKTTKHLRIRTYKIVPLSMRSGILKWADDSMPIGEYLTGNGKDNLGAHQKYRPTDKSPNTCKSVFLNCARKSPEVKLEIYKRLCKDLKPVFHHFFEEFFSQPAIWYERRRAFIHSVATTSMCGYILGIGDRHTSNILIDKTTAEVIHIDFGIAFEQGRVLPTPETVPFRLTRDMVDAMGVSGVEGIFRKSCERTMEVLRQNAQTINTILEVLLYDPLYAWTVTSAEANKRQTEGDEEVEPESTESPEVPHNVSAERALLRLREKLQGTELGHPRSIEHQVGALIQQAVDPSNLSRLYHGWQPYI</sequence>
<feature type="domain" description="FATC" evidence="17">
    <location>
        <begin position="2771"/>
        <end position="2803"/>
    </location>
</feature>
<dbReference type="InterPro" id="IPR018936">
    <property type="entry name" value="PI3/4_kinase_CS"/>
</dbReference>
<dbReference type="InParanoid" id="A0A6P7FPD4"/>
<dbReference type="SMART" id="SM01342">
    <property type="entry name" value="TAN"/>
    <property type="match status" value="1"/>
</dbReference>
<evidence type="ECO:0000256" key="14">
    <source>
        <dbReference type="SAM" id="MobiDB-lite"/>
    </source>
</evidence>
<evidence type="ECO:0000256" key="3">
    <source>
        <dbReference type="ARBA" id="ARBA00022527"/>
    </source>
</evidence>
<dbReference type="InterPro" id="IPR036940">
    <property type="entry name" value="PI3/4_kinase_cat_sf"/>
</dbReference>
<protein>
    <recommendedName>
        <fullName evidence="13">non-specific serine/threonine protein kinase</fullName>
        <ecNumber evidence="13">2.7.11.1</ecNumber>
    </recommendedName>
</protein>
<dbReference type="FunFam" id="3.30.1010.10:FF:000023">
    <property type="entry name" value="Serine/threonine-protein kinase ATM"/>
    <property type="match status" value="1"/>
</dbReference>
<dbReference type="Pfam" id="PF00454">
    <property type="entry name" value="PI3_PI4_kinase"/>
    <property type="match status" value="1"/>
</dbReference>
<dbReference type="KEGG" id="dvv:114332584"/>
<evidence type="ECO:0000256" key="6">
    <source>
        <dbReference type="ARBA" id="ARBA00022763"/>
    </source>
</evidence>
<dbReference type="GO" id="GO:0006281">
    <property type="term" value="P:DNA repair"/>
    <property type="evidence" value="ECO:0007669"/>
    <property type="project" value="InterPro"/>
</dbReference>
<evidence type="ECO:0000259" key="15">
    <source>
        <dbReference type="PROSITE" id="PS50290"/>
    </source>
</evidence>
<dbReference type="SMART" id="SM01343">
    <property type="entry name" value="FATC"/>
    <property type="match status" value="1"/>
</dbReference>
<evidence type="ECO:0000256" key="12">
    <source>
        <dbReference type="ARBA" id="ARBA00048679"/>
    </source>
</evidence>
<evidence type="ECO:0000256" key="10">
    <source>
        <dbReference type="ARBA" id="ARBA00023306"/>
    </source>
</evidence>
<dbReference type="Gene3D" id="3.30.1010.10">
    <property type="entry name" value="Phosphatidylinositol 3-kinase Catalytic Subunit, Chain A, domain 4"/>
    <property type="match status" value="1"/>
</dbReference>
<dbReference type="InterPro" id="IPR003152">
    <property type="entry name" value="FATC_dom"/>
</dbReference>
<comment type="subcellular location">
    <subcellularLocation>
        <location evidence="1 13">Nucleus</location>
    </subcellularLocation>
</comment>
<dbReference type="PANTHER" id="PTHR37079">
    <property type="entry name" value="SERINE/THREONINE-PROTEIN KINASE ATM"/>
    <property type="match status" value="1"/>
</dbReference>
<evidence type="ECO:0000256" key="1">
    <source>
        <dbReference type="ARBA" id="ARBA00004123"/>
    </source>
</evidence>
<dbReference type="InterPro" id="IPR021668">
    <property type="entry name" value="TAN"/>
</dbReference>
<dbReference type="SUPFAM" id="SSF48371">
    <property type="entry name" value="ARM repeat"/>
    <property type="match status" value="2"/>
</dbReference>
<feature type="domain" description="PI3K/PI4K catalytic" evidence="15">
    <location>
        <begin position="2444"/>
        <end position="2757"/>
    </location>
</feature>
<name>A0A6P7FPD4_DIAVI</name>
<dbReference type="InterPro" id="IPR044107">
    <property type="entry name" value="PIKKc_ATM"/>
</dbReference>
<dbReference type="PROSITE" id="PS50290">
    <property type="entry name" value="PI3_4_KINASE_3"/>
    <property type="match status" value="1"/>
</dbReference>
<dbReference type="InterPro" id="IPR000403">
    <property type="entry name" value="PI3/4_kinase_cat_dom"/>
</dbReference>
<keyword evidence="4 13" id="KW-0808">Transferase</keyword>
<dbReference type="InterPro" id="IPR016024">
    <property type="entry name" value="ARM-type_fold"/>
</dbReference>
<dbReference type="GO" id="GO:0005634">
    <property type="term" value="C:nucleus"/>
    <property type="evidence" value="ECO:0007669"/>
    <property type="project" value="UniProtKB-SubCell"/>
</dbReference>
<comment type="catalytic activity">
    <reaction evidence="12">
        <text>L-seryl-[protein] + ATP = O-phospho-L-seryl-[protein] + ADP + H(+)</text>
        <dbReference type="Rhea" id="RHEA:17989"/>
        <dbReference type="Rhea" id="RHEA-COMP:9863"/>
        <dbReference type="Rhea" id="RHEA-COMP:11604"/>
        <dbReference type="ChEBI" id="CHEBI:15378"/>
        <dbReference type="ChEBI" id="CHEBI:29999"/>
        <dbReference type="ChEBI" id="CHEBI:30616"/>
        <dbReference type="ChEBI" id="CHEBI:83421"/>
        <dbReference type="ChEBI" id="CHEBI:456216"/>
        <dbReference type="EC" id="2.7.11.1"/>
    </reaction>
</comment>
<dbReference type="OrthoDB" id="381190at2759"/>
<dbReference type="PROSITE" id="PS00916">
    <property type="entry name" value="PI3_4_KINASE_2"/>
    <property type="match status" value="1"/>
</dbReference>
<reference evidence="18" key="1">
    <citation type="submission" date="2025-08" db="UniProtKB">
        <authorList>
            <consortium name="RefSeq"/>
        </authorList>
    </citation>
    <scope>IDENTIFICATION</scope>
    <source>
        <tissue evidence="18">Whole insect</tissue>
    </source>
</reference>
<dbReference type="SMART" id="SM00146">
    <property type="entry name" value="PI3Kc"/>
    <property type="match status" value="1"/>
</dbReference>
<keyword evidence="6 13" id="KW-0227">DNA damage</keyword>
<evidence type="ECO:0000259" key="17">
    <source>
        <dbReference type="PROSITE" id="PS51190"/>
    </source>
</evidence>
<evidence type="ECO:0000256" key="5">
    <source>
        <dbReference type="ARBA" id="ARBA00022741"/>
    </source>
</evidence>
<dbReference type="EC" id="2.7.11.1" evidence="13"/>
<feature type="domain" description="FAT" evidence="16">
    <location>
        <begin position="1734"/>
        <end position="2335"/>
    </location>
</feature>
<accession>A0A6P7FPD4</accession>
<keyword evidence="10" id="KW-0131">Cell cycle</keyword>
<gene>
    <name evidence="18" type="primary">LOC114332584</name>
</gene>
<dbReference type="InterPro" id="IPR003151">
    <property type="entry name" value="PIK-rel_kinase_FAT"/>
</dbReference>
<dbReference type="PANTHER" id="PTHR37079:SF4">
    <property type="entry name" value="SERINE_THREONINE-PROTEIN KINASE ATM"/>
    <property type="match status" value="1"/>
</dbReference>
<evidence type="ECO:0000313" key="18">
    <source>
        <dbReference type="RefSeq" id="XP_028138214.1"/>
    </source>
</evidence>